<dbReference type="SUPFAM" id="SSF82185">
    <property type="entry name" value="Histone H3 K4-specific methyltransferase SET7/9 N-terminal domain"/>
    <property type="match status" value="1"/>
</dbReference>
<organism evidence="1 2">
    <name type="scientific">Blastocystis sp. subtype 1 (strain ATCC 50177 / NandII)</name>
    <dbReference type="NCBI Taxonomy" id="478820"/>
    <lineage>
        <taxon>Eukaryota</taxon>
        <taxon>Sar</taxon>
        <taxon>Stramenopiles</taxon>
        <taxon>Bigyra</taxon>
        <taxon>Opalozoa</taxon>
        <taxon>Opalinata</taxon>
        <taxon>Blastocystidae</taxon>
        <taxon>Blastocystis</taxon>
    </lineage>
</organism>
<name>A0A196SEM7_BLAHN</name>
<dbReference type="AlphaFoldDB" id="A0A196SEM7"/>
<evidence type="ECO:0000313" key="2">
    <source>
        <dbReference type="Proteomes" id="UP000078348"/>
    </source>
</evidence>
<evidence type="ECO:0000313" key="1">
    <source>
        <dbReference type="EMBL" id="OAO15515.1"/>
    </source>
</evidence>
<gene>
    <name evidence="1" type="ORF">AV274_2771</name>
</gene>
<reference evidence="1 2" key="1">
    <citation type="submission" date="2016-05" db="EMBL/GenBank/DDBJ databases">
        <title>Nuclear genome of Blastocystis sp. subtype 1 NandII.</title>
        <authorList>
            <person name="Gentekaki E."/>
            <person name="Curtis B."/>
            <person name="Stairs C."/>
            <person name="Eme L."/>
            <person name="Herman E."/>
            <person name="Klimes V."/>
            <person name="Arias M.C."/>
            <person name="Elias M."/>
            <person name="Hilliou F."/>
            <person name="Klute M."/>
            <person name="Malik S.-B."/>
            <person name="Pightling A."/>
            <person name="Rachubinski R."/>
            <person name="Salas D."/>
            <person name="Schlacht A."/>
            <person name="Suga H."/>
            <person name="Archibald J."/>
            <person name="Ball S.G."/>
            <person name="Clark G."/>
            <person name="Dacks J."/>
            <person name="Van Der Giezen M."/>
            <person name="Tsaousis A."/>
            <person name="Roger A."/>
        </authorList>
    </citation>
    <scope>NUCLEOTIDE SEQUENCE [LARGE SCALE GENOMIC DNA]</scope>
    <source>
        <strain evidence="2">ATCC 50177 / NandII</strain>
    </source>
</reference>
<proteinExistence type="predicted"/>
<keyword evidence="2" id="KW-1185">Reference proteome</keyword>
<dbReference type="EMBL" id="LXWW01000137">
    <property type="protein sequence ID" value="OAO15515.1"/>
    <property type="molecule type" value="Genomic_DNA"/>
</dbReference>
<comment type="caution">
    <text evidence="1">The sequence shown here is derived from an EMBL/GenBank/DDBJ whole genome shotgun (WGS) entry which is preliminary data.</text>
</comment>
<accession>A0A196SEM7</accession>
<sequence length="310" mass="35362">MELAIAMDGNEILARVLRKNQERNIYGLLDRSLKLRGDVLETSMSGYGVEYYENGKPKCECVCIHGKRFGVAKEYDRNGSFIHYTQFVDNRAFFFMNAADGWSSRRLVADPSFTSLSDSVSFVSSMPPMDSLILSAFSFIEHIAITGMKDATRSHVEIARLPRLVDVSFGDYSFSLGEGVQPYFPEIVKSIQDANRILLIHDCHCLEFVSFGVYAFSSFMRLSLSNLPRLTKLVFGEKGQDSYNFYWNECLSTENTPSLQSIEAGDFAFYWCDTLRLSNAENLRVDHVHVDHENSALLLSEYPSFMYYRK</sequence>
<protein>
    <submittedName>
        <fullName evidence="1">Uncharacterized protein</fullName>
    </submittedName>
</protein>
<dbReference type="Proteomes" id="UP000078348">
    <property type="component" value="Unassembled WGS sequence"/>
</dbReference>